<feature type="region of interest" description="Disordered" evidence="2">
    <location>
        <begin position="3026"/>
        <end position="3102"/>
    </location>
</feature>
<keyword evidence="1" id="KW-0863">Zinc-finger</keyword>
<feature type="transmembrane region" description="Helical" evidence="3">
    <location>
        <begin position="3487"/>
        <end position="3510"/>
    </location>
</feature>
<evidence type="ECO:0000256" key="3">
    <source>
        <dbReference type="SAM" id="Phobius"/>
    </source>
</evidence>
<feature type="region of interest" description="Disordered" evidence="2">
    <location>
        <begin position="668"/>
        <end position="706"/>
    </location>
</feature>
<gene>
    <name evidence="5" type="primary">PowCR01_030006000</name>
    <name evidence="5" type="ORF">POWCR01_030006000</name>
</gene>
<feature type="transmembrane region" description="Helical" evidence="3">
    <location>
        <begin position="218"/>
        <end position="239"/>
    </location>
</feature>
<feature type="compositionally biased region" description="Basic and acidic residues" evidence="2">
    <location>
        <begin position="441"/>
        <end position="450"/>
    </location>
</feature>
<dbReference type="VEuPathDB" id="PlasmoDB:POWCR01_030006000"/>
<name>A0A1C3KN14_PLAOA</name>
<evidence type="ECO:0000313" key="6">
    <source>
        <dbReference type="Proteomes" id="UP000243200"/>
    </source>
</evidence>
<dbReference type="Pfam" id="PF04182">
    <property type="entry name" value="B-block_TFIIIC"/>
    <property type="match status" value="1"/>
</dbReference>
<feature type="region of interest" description="Disordered" evidence="2">
    <location>
        <begin position="428"/>
        <end position="460"/>
    </location>
</feature>
<keyword evidence="3" id="KW-0812">Transmembrane</keyword>
<feature type="transmembrane region" description="Helical" evidence="3">
    <location>
        <begin position="251"/>
        <end position="277"/>
    </location>
</feature>
<feature type="transmembrane region" description="Helical" evidence="3">
    <location>
        <begin position="3373"/>
        <end position="3394"/>
    </location>
</feature>
<keyword evidence="1" id="KW-0479">Metal-binding</keyword>
<feature type="compositionally biased region" description="Basic and acidic residues" evidence="2">
    <location>
        <begin position="2903"/>
        <end position="2922"/>
    </location>
</feature>
<dbReference type="GO" id="GO:0008270">
    <property type="term" value="F:zinc ion binding"/>
    <property type="evidence" value="ECO:0007669"/>
    <property type="project" value="UniProtKB-KW"/>
</dbReference>
<dbReference type="Proteomes" id="UP000243200">
    <property type="component" value="Chromosome 3"/>
</dbReference>
<feature type="region of interest" description="Disordered" evidence="2">
    <location>
        <begin position="1207"/>
        <end position="1237"/>
    </location>
</feature>
<accession>A0A1C3KN14</accession>
<keyword evidence="1" id="KW-0862">Zinc</keyword>
<protein>
    <recommendedName>
        <fullName evidence="4">C2H2-type domain-containing protein</fullName>
    </recommendedName>
</protein>
<dbReference type="PROSITE" id="PS00028">
    <property type="entry name" value="ZINC_FINGER_C2H2_1"/>
    <property type="match status" value="1"/>
</dbReference>
<dbReference type="InterPro" id="IPR013087">
    <property type="entry name" value="Znf_C2H2_type"/>
</dbReference>
<feature type="compositionally biased region" description="Polar residues" evidence="2">
    <location>
        <begin position="2801"/>
        <end position="2820"/>
    </location>
</feature>
<feature type="compositionally biased region" description="Polar residues" evidence="2">
    <location>
        <begin position="561"/>
        <end position="572"/>
    </location>
</feature>
<feature type="region of interest" description="Disordered" evidence="2">
    <location>
        <begin position="2864"/>
        <end position="2922"/>
    </location>
</feature>
<feature type="compositionally biased region" description="Basic and acidic residues" evidence="2">
    <location>
        <begin position="536"/>
        <end position="552"/>
    </location>
</feature>
<evidence type="ECO:0000256" key="1">
    <source>
        <dbReference type="PROSITE-ProRule" id="PRU00042"/>
    </source>
</evidence>
<feature type="region of interest" description="Disordered" evidence="2">
    <location>
        <begin position="2408"/>
        <end position="2434"/>
    </location>
</feature>
<sequence length="3702" mass="437424">MDRVLIKYIFDELCTSFNKKEINGYKKRKVDNNNNDISYCITLQDLFENLERNKNMHMDIYMKREILENVFYCKDICILKQEKKNKQLDEYNNDVDIKIDGESQNVIITSASLYNVYINNIYIYNKHNLFYYERIKECKEKILILLYIVSGRYNGSIQSSLSKHLNVDVKMIHYHLKVLFQYFLIKKISINISNIEKNIDYNNNNNHNKNTIKLNPSYILYFNVYFIYNLLPIFIKNILYSQNVLSINKIIMYLLNKFIIIPQKILSLIFFKLLIVYNPYYFTQIRKALKIFNAILSNLIKNKKIIMCKIKIHSSYENCYLNYENKDKINYDNIINFLLLFYYNYDYLIKFINKSCYLMCEDYVKKIQFKSEFGMENTTTKSAWNQLGMYLKGKKHPNLCSSPVWKTTSDTPSLHLLEKEYRAKDLQSLPSNDSHISQTDSHPRDMHHNDFVTSDSRFPDWRTKGEDDNIHVNEKNCNLLMNEFRNYMDLSMDNKLNDTDYYSSSQNENQDSSLSEFSFLGENNKIEDSIINPDNEIQKSKAGERNERDESSHSASSFASQTDTDSDSSVESANVGIGNGWGNTKGGNVHANSLSLYNEIKYMILSKGVRGMTTKEISQMLLLSIKKTNTFLNKLVRNKDVVKIPERKDKSFMYRFIDNYIYQYLQKNPRVPPSKGNSSDNEKNFNLAKVSGSEEKKTPQNTPKKSDVIVINENDYAKNEHNSNNWQLLQNGSQTTPPSEVGKKTNTESTKQFIHVQFKNLNESLNVLNYIDTVDKIDVDVLMYVVPKYSDSVSNFPSFKMFFDNYVEKFKCFEEKYDLYTCSFHFFYYLKYIQTKCISDYSAKLANCEVEGENTNDLRTCDTSEHFEKEFYIKNIDSSKNNIDFIKYFMEDTTKLKSNLFIKRLFIFSHFLICSKVTTFRFIQDLFVTIENSGRTIDRKSVQRLFNYSTKINSFFKRYTLRNNKTIKYYFYDSHAVSEKQSGELHAKYQLEYAQHFYKHNTTDRTNKEKTQYCYNLSGANRTRNKLKYAINLCNDETGERVHSLEVPTSSHLGINGTDQIDQKRGVLQKKSDSICDIIKMENIETNECGNVTIAATETEKELPNGEEDVNLCQTVHCIEDTIGKGTSHHSIPNGRINRIGSNCQTNSFVLSPNLHQLNSKRKNSNINFPVLTKKSKVESFQKVNEQIHDHTVEATHSQDDLSNRLKETGEEWNSETEKDQISIVTPQLEDKKGPHDGKREREIALQSRNDDQCNVLYIDILNESAFTCKENKLISKRLKSSNVFQNFKTTQEFTYSINYFNGFIFSKMARYKYFHKCLIRILKKKYKEKKKKKRNITNEIDQNGGIQIALCQNRSKKRKLSHTEMKQLGQVGQKKKQSYNVLKVRDILRNLYLDEYLKIISVGCKLNYIENYLLNEKKKKKLKDLPPLLFEFLTSYSLLNSHKKNLVENFLLRRNEDMYLHELTRYEQMRSITFPASKCKKLEGKIGSVADPSNEGQEQLFRKNLTQSGKNKSEDLCQHDINIIKNNDRICIFFFLYRKLKFLHNMNLVRLTFKSINRKKKFPYNVRSSTNSGKTKNRELNMSFVDLKKSNLQIYIKKIVTINLFTPKKRKKKQRTYNMMRYNHFEEFYYNLYLSVERFKKFLPDACMKDPAKGKLKLQDILKNSDVKNKSLKFLLLHNSYTNHLFLTRKIRKLFLHLIKKVKKRNVEKSSKLMERLPSYKEYNIFRNVYNISKITIEKYFTIFFDMYDKEKSNSSMITTEKDLSFSCPFCNELFFFKNDLLSHISNFHNINKSFSDLISFFSNSKHMIHKKLSDFLKIKKKFADVQNPFPEYTLNEKGTNTHESDVVNSQNLVDNKIRLHQNDTWRERNDIQLLLNSINEKEYQTPQSPQLTHVGSNDSLAKMNNSQKNVETFHLKEKANKPHNVFSLNTNNDKGVKDMLENVKVKYSLKIVYVYFVTIILQLMMSQKNFKNEKSRAIRKTQTKMRSKYCEICDAHRRNFTQREKSKSPITTDVATKTKNKITHKSICKCEIDKKKKEKKLLKKKALLRRDTTQRGSNRKEKSYSFRKKKKKKWKRDSFDFLSSFGKNPSESNFVLTKLNKFRVIYYLKNKTNSIPYKKSLWIRANAMMVGKFEENICMYIQKKLFSYFKKNIIHYFFILSNENLTRCILNYFATYIYNCTYTNINYYYDKYIKNIYEFKFISLVNLLKLFIINYGEQFSVYEEIIKPLFFQKIEDIKNALRYLKRRTYVVDTSYVLSNYICNDLICDNIYSNLVYKSIFYKKRLSLFSKKSLFDNVIDIVYLFGSYHALKTLEGEHTESVHTISNRLNCHVGDLLHYIDSVYNEEHFQDIPNDGDYSNHAILHHNRIHLSKDAITENFYTNVNFGEELNSDRIFQCGEDNIHEMRRSRSGGYSTGSGDMDENYHSSEGSNEESKKYYFGKNLTIFDVNYYLSNFLKGNMILYACNNYIIKDGDDSGGDRDDDGGGSYGEDIDHGSCGDYDSGNRGNRDNQSNHGARRKPTDGIITNNFKNKEYENSDGEEEDISVSNMSSSGNDSDIFDNLSDDYEIIKLLENNNDNSKKVLGGINKHIKCLTKHVSEYFPNYYILNSFEKKKLSKKISNIFSDGKQGCISHITSSTCMTNMLQQFYYDQSYINNSLFDYFKRYCLHIYEQDITADVPSKPFKNAFLLKRGNANNFNYTILFNKYIQANNFANALTYKKNKLLIFNMNKKSFIDFDVYPQNIHLYNIAYLSNVHKNVDTLLDIQISNLKNSIFWLERVKRRDQKSAVQLMSNHNSPEQLMHEQNSPEQLMHGQNSPEQLMHEHNSPEQLMHEHNSPEQLMHEHNSPVQLMDEQNSLEQELLKETSHGQTASKETSREQTCTKRKATNSREHKVNNVQEGDTTKISERTSEIKKNDRSKSNAELTKFVKRAKIKKHRTKNNNTFKEAFIFVTNILYHVFYCQDILNSYDECGNFKDEVMENSVKKTSISENVFRIENCTERKTNHIDANHQNVCCDHNAGEENDYTNEHDEEENDCTNEHDEEENDYTNEHDEEENDYTNEHDEEENCSGGRYSVEEYSEPNRLKKTNSVNQRNGYNRKSQSIDGKKQLFNGKNDGTFYTKRKNYPLYNKIVNRMLFVFLSIKKKKEEGRFIDSLKKMYLQQFMKSTHYGEYRNVKKEYDFIIFLLSKLNLIKIFPFMNTHKIFLAQYHNDNNVCKRRNLFYEHNYKYPFLNMINCHLRNSKLHMKKCTDNDTEGFKRFVEKSEMVSRTDVELGDAKVSKGTNANGRNNLDREICANDSNTINHISNARYSMRYDDDHSAGENYTSEKHLYKKTVQEKVVYNGNNLDYSDYIFINFVNNNTLRKPNFIPRLILLFNLQCYIIIHDYFFMYLLQNYEEMKKLKRDEVRNNVKDNTIFRTKIGNKLLRRIENKKYINVIKYVKTIINKACKYFENFLYLYKKKNESSCKKNVTIYYFNDRYFTASSFIYVNGGTNIKFIFFYIIKIFFYLKSNPYSSIFDIYKSVEILNFCDLNFLLRAMSQDGFVSFKLMYVSRRSEMYKLKKNYKIINDFNSLIAYENVLRGRNRANKRAYEQTKRRREETKKTDFLFDTTTSSSDGGFTTDDDFLQKIKTNKKNRKNRNVQMENVHIVRDTKLHLKKKRKGSFAYYNSFMEKMLYRKVKLYYVEDENVIFKKFTGTLWN</sequence>
<feature type="region of interest" description="Disordered" evidence="2">
    <location>
        <begin position="2051"/>
        <end position="2071"/>
    </location>
</feature>
<feature type="region of interest" description="Disordered" evidence="2">
    <location>
        <begin position="2477"/>
        <end position="2554"/>
    </location>
</feature>
<feature type="compositionally biased region" description="Polar residues" evidence="2">
    <location>
        <begin position="3089"/>
        <end position="3102"/>
    </location>
</feature>
<organism evidence="5 6">
    <name type="scientific">Plasmodium ovale</name>
    <name type="common">malaria parasite P. ovale</name>
    <dbReference type="NCBI Taxonomy" id="36330"/>
    <lineage>
        <taxon>Eukaryota</taxon>
        <taxon>Sar</taxon>
        <taxon>Alveolata</taxon>
        <taxon>Apicomplexa</taxon>
        <taxon>Aconoidasida</taxon>
        <taxon>Haemosporida</taxon>
        <taxon>Plasmodiidae</taxon>
        <taxon>Plasmodium</taxon>
        <taxon>Plasmodium (Plasmodium)</taxon>
    </lineage>
</organism>
<dbReference type="VEuPathDB" id="PlasmoDB:PocGH01_03010700"/>
<dbReference type="PROSITE" id="PS50157">
    <property type="entry name" value="ZINC_FINGER_C2H2_2"/>
    <property type="match status" value="1"/>
</dbReference>
<reference evidence="5 6" key="1">
    <citation type="submission" date="2016-06" db="EMBL/GenBank/DDBJ databases">
        <authorList>
            <consortium name="Pathogen Informatics"/>
        </authorList>
    </citation>
    <scope>NUCLEOTIDE SEQUENCE [LARGE SCALE GENOMIC DNA]</scope>
    <source>
        <strain evidence="5">PowCR01</strain>
    </source>
</reference>
<proteinExistence type="predicted"/>
<feature type="region of interest" description="Disordered" evidence="2">
    <location>
        <begin position="2801"/>
        <end position="2822"/>
    </location>
</feature>
<keyword evidence="3" id="KW-0472">Membrane</keyword>
<dbReference type="InterPro" id="IPR007309">
    <property type="entry name" value="TFIIIC_Bblock-bd"/>
</dbReference>
<evidence type="ECO:0000313" key="5">
    <source>
        <dbReference type="EMBL" id="SBT75404.1"/>
    </source>
</evidence>
<feature type="compositionally biased region" description="Basic and acidic residues" evidence="2">
    <location>
        <begin position="1207"/>
        <end position="1221"/>
    </location>
</feature>
<evidence type="ECO:0000259" key="4">
    <source>
        <dbReference type="PROSITE" id="PS50157"/>
    </source>
</evidence>
<dbReference type="OrthoDB" id="431852at2759"/>
<evidence type="ECO:0000256" key="2">
    <source>
        <dbReference type="SAM" id="MobiDB-lite"/>
    </source>
</evidence>
<keyword evidence="3" id="KW-1133">Transmembrane helix</keyword>
<feature type="domain" description="C2H2-type" evidence="4">
    <location>
        <begin position="1767"/>
        <end position="1795"/>
    </location>
</feature>
<feature type="compositionally biased region" description="Acidic residues" evidence="2">
    <location>
        <begin position="3026"/>
        <end position="3069"/>
    </location>
</feature>
<dbReference type="EMBL" id="LT594507">
    <property type="protein sequence ID" value="SBT75404.1"/>
    <property type="molecule type" value="Genomic_DNA"/>
</dbReference>
<feature type="region of interest" description="Disordered" evidence="2">
    <location>
        <begin position="528"/>
        <end position="573"/>
    </location>
</feature>
<feature type="compositionally biased region" description="Polar residues" evidence="2">
    <location>
        <begin position="428"/>
        <end position="440"/>
    </location>
</feature>
<feature type="compositionally biased region" description="Basic and acidic residues" evidence="2">
    <location>
        <begin position="2051"/>
        <end position="2066"/>
    </location>
</feature>